<reference evidence="2 3" key="1">
    <citation type="journal article" date="2017" name="Environ. Microbiol.">
        <title>Genomic and physiological analyses of 'Reinekea forsetii' reveal a versatile opportunistic lifestyle during spring algae blooms.</title>
        <authorList>
            <person name="Avci B."/>
            <person name="Hahnke R.L."/>
            <person name="Chafee M."/>
            <person name="Fischer T."/>
            <person name="Gruber-Vodicka H."/>
            <person name="Tegetmeyer H.E."/>
            <person name="Harder J."/>
            <person name="Fuchs B.M."/>
            <person name="Amann R.I."/>
            <person name="Teeling H."/>
        </authorList>
    </citation>
    <scope>NUCLEOTIDE SEQUENCE [LARGE SCALE GENOMIC DNA]</scope>
    <source>
        <strain evidence="2 3">Hel1_31_D35</strain>
    </source>
</reference>
<dbReference type="KEGG" id="rfo:REIFOR_01716"/>
<feature type="domain" description="SCP2" evidence="1">
    <location>
        <begin position="27"/>
        <end position="120"/>
    </location>
</feature>
<sequence>MYTGTSWCQHSNFARGANRMSSLVDAFNQIESRFNATAAAGLDVVFQFTIDDDAYHLVVKDENCTLTVGEHEDPTVTLIMNRATFEEVVSGELNGMQAFMAGRLRTEGDMMLATRLAALFSL</sequence>
<accession>A0A2K8KQ26</accession>
<gene>
    <name evidence="2" type="ORF">REIFOR_01716</name>
</gene>
<dbReference type="Pfam" id="PF02036">
    <property type="entry name" value="SCP2"/>
    <property type="match status" value="1"/>
</dbReference>
<protein>
    <submittedName>
        <fullName evidence="2">SCP-2 sterol transfer family protein</fullName>
    </submittedName>
</protein>
<name>A0A2K8KQ26_9GAMM</name>
<dbReference type="Proteomes" id="UP000229757">
    <property type="component" value="Chromosome"/>
</dbReference>
<proteinExistence type="predicted"/>
<dbReference type="AlphaFoldDB" id="A0A2K8KQ26"/>
<dbReference type="PANTHER" id="PTHR10094:SF25">
    <property type="entry name" value="SCP2 STEROL-BINDING DOMAIN-CONTAINING PROTEIN 1"/>
    <property type="match status" value="1"/>
</dbReference>
<dbReference type="PANTHER" id="PTHR10094">
    <property type="entry name" value="STEROL CARRIER PROTEIN 2 SCP-2 FAMILY PROTEIN"/>
    <property type="match status" value="1"/>
</dbReference>
<dbReference type="GO" id="GO:0005829">
    <property type="term" value="C:cytosol"/>
    <property type="evidence" value="ECO:0007669"/>
    <property type="project" value="TreeGrafter"/>
</dbReference>
<evidence type="ECO:0000313" key="2">
    <source>
        <dbReference type="EMBL" id="ATX76855.1"/>
    </source>
</evidence>
<keyword evidence="3" id="KW-1185">Reference proteome</keyword>
<organism evidence="2 3">
    <name type="scientific">Reinekea forsetii</name>
    <dbReference type="NCBI Taxonomy" id="1336806"/>
    <lineage>
        <taxon>Bacteria</taxon>
        <taxon>Pseudomonadati</taxon>
        <taxon>Pseudomonadota</taxon>
        <taxon>Gammaproteobacteria</taxon>
        <taxon>Oceanospirillales</taxon>
        <taxon>Saccharospirillaceae</taxon>
        <taxon>Reinekea</taxon>
    </lineage>
</organism>
<evidence type="ECO:0000313" key="3">
    <source>
        <dbReference type="Proteomes" id="UP000229757"/>
    </source>
</evidence>
<dbReference type="InterPro" id="IPR036527">
    <property type="entry name" value="SCP2_sterol-bd_dom_sf"/>
</dbReference>
<dbReference type="InterPro" id="IPR003033">
    <property type="entry name" value="SCP2_sterol-bd_dom"/>
</dbReference>
<dbReference type="EMBL" id="CP011797">
    <property type="protein sequence ID" value="ATX76855.1"/>
    <property type="molecule type" value="Genomic_DNA"/>
</dbReference>
<dbReference type="Gene3D" id="3.30.1050.10">
    <property type="entry name" value="SCP2 sterol-binding domain"/>
    <property type="match status" value="1"/>
</dbReference>
<dbReference type="SUPFAM" id="SSF55718">
    <property type="entry name" value="SCP-like"/>
    <property type="match status" value="1"/>
</dbReference>
<evidence type="ECO:0000259" key="1">
    <source>
        <dbReference type="Pfam" id="PF02036"/>
    </source>
</evidence>